<dbReference type="Gene3D" id="3.40.50.10070">
    <property type="entry name" value="TolB, N-terminal domain"/>
    <property type="match status" value="1"/>
</dbReference>
<dbReference type="EMBL" id="JBHUIV010000010">
    <property type="protein sequence ID" value="MFD2200928.1"/>
    <property type="molecule type" value="Genomic_DNA"/>
</dbReference>
<sequence length="524" mass="59322">MKSSPSISQKEINDQLDRILSFPVFSNSMILSGFLTFIVEETLEGRENLLKEYTIGTNVLAKKVGYDPQLDASVRIHAGRLRRALNEYYSGPGYNDPIIISVPKGAYIPNFELITPSIVQSPIQTLKVIFKPTLAVIPFHCLGENDLQNLADGLCDQICTEFTNFNEITVVSYYSSRKIASQGIDSKEAGQLLDATYLITGSIQSNKNLIRVRVQLIKSATDHQVWASSYERERSAMGTFTIQDDIVKHVINQIGGSHGIIFREAAKASPIKHALDVKVYDAVFWYYYLLNDLNEETFKKGLVVMQNTVQFDPQYALGWAILGETYVAGFFFGYDCSVLAPLEEGVKCGKKALSIDPRCQHAYQTLGLAYLFQHRPKDCLLIIDQWLNLKSKSTGIAGGLGFCLICAGEYERGYSLLSESIQVNPYYPWWFNAGLSIYHFQRNEYEDAVYWAEKMQRQSIVWELILKAVSYVEMENFSAVKICTQELVQIIPDFWAISKQILGSFLQSEEMINRLFKTLKKADL</sequence>
<gene>
    <name evidence="1" type="ORF">ACFSKV_05070</name>
</gene>
<dbReference type="Gene3D" id="1.25.40.10">
    <property type="entry name" value="Tetratricopeptide repeat domain"/>
    <property type="match status" value="1"/>
</dbReference>
<proteinExistence type="predicted"/>
<dbReference type="InterPro" id="IPR011990">
    <property type="entry name" value="TPR-like_helical_dom_sf"/>
</dbReference>
<evidence type="ECO:0000313" key="1">
    <source>
        <dbReference type="EMBL" id="MFD2200928.1"/>
    </source>
</evidence>
<keyword evidence="2" id="KW-1185">Reference proteome</keyword>
<dbReference type="PANTHER" id="PTHR12558:SF33">
    <property type="entry name" value="BLL7664 PROTEIN"/>
    <property type="match status" value="1"/>
</dbReference>
<name>A0ABW5B7K4_9BACT</name>
<dbReference type="SUPFAM" id="SSF48452">
    <property type="entry name" value="TPR-like"/>
    <property type="match status" value="1"/>
</dbReference>
<organism evidence="1 2">
    <name type="scientific">Shivajiella indica</name>
    <dbReference type="NCBI Taxonomy" id="872115"/>
    <lineage>
        <taxon>Bacteria</taxon>
        <taxon>Pseudomonadati</taxon>
        <taxon>Bacteroidota</taxon>
        <taxon>Cytophagia</taxon>
        <taxon>Cytophagales</taxon>
        <taxon>Cyclobacteriaceae</taxon>
        <taxon>Shivajiella</taxon>
    </lineage>
</organism>
<evidence type="ECO:0008006" key="3">
    <source>
        <dbReference type="Google" id="ProtNLM"/>
    </source>
</evidence>
<accession>A0ABW5B7K4</accession>
<dbReference type="RefSeq" id="WP_380800809.1">
    <property type="nucleotide sequence ID" value="NZ_JBHUIV010000010.1"/>
</dbReference>
<reference evidence="2" key="1">
    <citation type="journal article" date="2019" name="Int. J. Syst. Evol. Microbiol.">
        <title>The Global Catalogue of Microorganisms (GCM) 10K type strain sequencing project: providing services to taxonomists for standard genome sequencing and annotation.</title>
        <authorList>
            <consortium name="The Broad Institute Genomics Platform"/>
            <consortium name="The Broad Institute Genome Sequencing Center for Infectious Disease"/>
            <person name="Wu L."/>
            <person name="Ma J."/>
        </authorList>
    </citation>
    <scope>NUCLEOTIDE SEQUENCE [LARGE SCALE GENOMIC DNA]</scope>
    <source>
        <strain evidence="2">KCTC 19812</strain>
    </source>
</reference>
<dbReference type="Proteomes" id="UP001597414">
    <property type="component" value="Unassembled WGS sequence"/>
</dbReference>
<dbReference type="PANTHER" id="PTHR12558">
    <property type="entry name" value="CELL DIVISION CYCLE 16,23,27"/>
    <property type="match status" value="1"/>
</dbReference>
<protein>
    <recommendedName>
        <fullName evidence="3">TolB amino-terminal domain-containing protein</fullName>
    </recommendedName>
</protein>
<comment type="caution">
    <text evidence="1">The sequence shown here is derived from an EMBL/GenBank/DDBJ whole genome shotgun (WGS) entry which is preliminary data.</text>
</comment>
<evidence type="ECO:0000313" key="2">
    <source>
        <dbReference type="Proteomes" id="UP001597414"/>
    </source>
</evidence>